<dbReference type="Proteomes" id="UP000030700">
    <property type="component" value="Unassembled WGS sequence"/>
</dbReference>
<reference evidence="1" key="1">
    <citation type="journal article" date="2015" name="PeerJ">
        <title>First genomic representation of candidate bacterial phylum KSB3 points to enhanced environmental sensing as a trigger of wastewater bulking.</title>
        <authorList>
            <person name="Sekiguchi Y."/>
            <person name="Ohashi A."/>
            <person name="Parks D.H."/>
            <person name="Yamauchi T."/>
            <person name="Tyson G.W."/>
            <person name="Hugenholtz P."/>
        </authorList>
    </citation>
    <scope>NUCLEOTIDE SEQUENCE [LARGE SCALE GENOMIC DNA]</scope>
</reference>
<dbReference type="HOGENOM" id="CLU_105851_1_1_0"/>
<dbReference type="PANTHER" id="PTHR35145">
    <property type="entry name" value="CYTOPLASMIC PROTEIN-RELATED"/>
    <property type="match status" value="1"/>
</dbReference>
<protein>
    <recommendedName>
        <fullName evidence="3">MmcQ-like protein</fullName>
    </recommendedName>
</protein>
<dbReference type="SUPFAM" id="SSF142906">
    <property type="entry name" value="YjbR-like"/>
    <property type="match status" value="1"/>
</dbReference>
<gene>
    <name evidence="1" type="ORF">U14_01512</name>
</gene>
<proteinExistence type="predicted"/>
<organism evidence="1">
    <name type="scientific">Candidatus Moduliflexus flocculans</name>
    <dbReference type="NCBI Taxonomy" id="1499966"/>
    <lineage>
        <taxon>Bacteria</taxon>
        <taxon>Candidatus Moduliflexota</taxon>
        <taxon>Candidatus Moduliflexia</taxon>
        <taxon>Candidatus Moduliflexales</taxon>
        <taxon>Candidatus Moduliflexaceae</taxon>
    </lineage>
</organism>
<evidence type="ECO:0000313" key="1">
    <source>
        <dbReference type="EMBL" id="GAK50284.1"/>
    </source>
</evidence>
<dbReference type="InterPro" id="IPR038056">
    <property type="entry name" value="YjbR-like_sf"/>
</dbReference>
<dbReference type="Gene3D" id="3.90.1150.30">
    <property type="match status" value="1"/>
</dbReference>
<sequence length="119" mass="13580">MELDALRAYHMQKKRVTEELPFGPETLVFKVAGKMFALIAWQYSPLRISLKCDPDDALALRDMYPAVQPGYYLNKTHWNTITLDGTIPDAELLTMIDNSYRFVVKSLKKAEREALLAGT</sequence>
<dbReference type="STRING" id="1499966.U14_01512"/>
<dbReference type="AlphaFoldDB" id="A0A0S6VWS5"/>
<dbReference type="Pfam" id="PF04237">
    <property type="entry name" value="YjbR"/>
    <property type="match status" value="1"/>
</dbReference>
<dbReference type="InterPro" id="IPR007351">
    <property type="entry name" value="YjbR"/>
</dbReference>
<evidence type="ECO:0000313" key="2">
    <source>
        <dbReference type="Proteomes" id="UP000030700"/>
    </source>
</evidence>
<keyword evidence="2" id="KW-1185">Reference proteome</keyword>
<dbReference type="EMBL" id="DF820456">
    <property type="protein sequence ID" value="GAK50284.1"/>
    <property type="molecule type" value="Genomic_DNA"/>
</dbReference>
<evidence type="ECO:0008006" key="3">
    <source>
        <dbReference type="Google" id="ProtNLM"/>
    </source>
</evidence>
<dbReference type="InterPro" id="IPR058532">
    <property type="entry name" value="YjbR/MT2646/Rv2570-like"/>
</dbReference>
<accession>A0A0S6VWS5</accession>
<name>A0A0S6VWS5_9BACT</name>
<dbReference type="PANTHER" id="PTHR35145:SF1">
    <property type="entry name" value="CYTOPLASMIC PROTEIN"/>
    <property type="match status" value="1"/>
</dbReference>